<protein>
    <submittedName>
        <fullName evidence="1">Peptidylprolyl isomerase fpr3</fullName>
        <ecNumber evidence="1">5.2.1.8</ecNumber>
    </submittedName>
</protein>
<comment type="caution">
    <text evidence="1">The sequence shown here is derived from an EMBL/GenBank/DDBJ whole genome shotgun (WGS) entry which is preliminary data.</text>
</comment>
<dbReference type="EC" id="5.2.1.8" evidence="1"/>
<sequence length="520" mass="56593">MSGNIQPVAVYAMRIPPGDVMVPAVPQFAAMFRLTMAAIDPSEEPEFESEADKLKPRATLKLVRVPEDMLDDEDDSDFDDDDEEDDEEESDDEEVNGGPSKKKSKSMDVEDEDDEMDSDDDDDAAAEALLKKIMKASKKGKSKALDDEEESDDDEDDIEGFGMDECVLCTLDPEKQYQQPLDFVVAEGEKIFFKVSGTHTVHLTGNYVMPIDEPSDDDENEYDLSPDEDELDGLDALVDGDDSEDELDGLEDPRLVEVDTDEEMEDEKPKTSSTATAKGKGKNKRPAEDDVEDVSLDNIMAKSLKEEPTADSEKSKKMTKAEKKAAKKLKNNDGEATAAPEAKKETAGSNGTAPDSDKKKVQFAKNLEQGPTPSAKADAKTDQKADKKADKKENQKTETDSKGAAAATKSIRTVQGITIDERKTGTGPAAKKNSRLEMRYIGKLEDGKVFDANKSGKPFAFKLGIGEVIAGWDIGLIGITAGGERRLTIPADKAYGKKGSPPAIPPNAKLIFDIKCLSVK</sequence>
<accession>A0ACC3A1I5</accession>
<evidence type="ECO:0000313" key="1">
    <source>
        <dbReference type="EMBL" id="KAJ9654019.1"/>
    </source>
</evidence>
<keyword evidence="1" id="KW-0413">Isomerase</keyword>
<name>A0ACC3A1I5_9EURO</name>
<proteinExistence type="predicted"/>
<organism evidence="1 2">
    <name type="scientific">Neophaeococcomyces mojaviensis</name>
    <dbReference type="NCBI Taxonomy" id="3383035"/>
    <lineage>
        <taxon>Eukaryota</taxon>
        <taxon>Fungi</taxon>
        <taxon>Dikarya</taxon>
        <taxon>Ascomycota</taxon>
        <taxon>Pezizomycotina</taxon>
        <taxon>Eurotiomycetes</taxon>
        <taxon>Chaetothyriomycetidae</taxon>
        <taxon>Chaetothyriales</taxon>
        <taxon>Chaetothyriales incertae sedis</taxon>
        <taxon>Neophaeococcomyces</taxon>
    </lineage>
</organism>
<gene>
    <name evidence="1" type="primary">FPR3</name>
    <name evidence="1" type="ORF">H2198_006874</name>
</gene>
<dbReference type="Proteomes" id="UP001172386">
    <property type="component" value="Unassembled WGS sequence"/>
</dbReference>
<reference evidence="1" key="1">
    <citation type="submission" date="2022-10" db="EMBL/GenBank/DDBJ databases">
        <title>Culturing micro-colonial fungi from biological soil crusts in the Mojave desert and describing Neophaeococcomyces mojavensis, and introducing the new genera and species Taxawa tesnikishii.</title>
        <authorList>
            <person name="Kurbessoian T."/>
            <person name="Stajich J.E."/>
        </authorList>
    </citation>
    <scope>NUCLEOTIDE SEQUENCE</scope>
    <source>
        <strain evidence="1">JES_112</strain>
    </source>
</reference>
<dbReference type="EMBL" id="JAPDRQ010000134">
    <property type="protein sequence ID" value="KAJ9654019.1"/>
    <property type="molecule type" value="Genomic_DNA"/>
</dbReference>
<keyword evidence="2" id="KW-1185">Reference proteome</keyword>
<evidence type="ECO:0000313" key="2">
    <source>
        <dbReference type="Proteomes" id="UP001172386"/>
    </source>
</evidence>